<dbReference type="EMBL" id="KZ824268">
    <property type="protein sequence ID" value="RAL16969.1"/>
    <property type="molecule type" value="Genomic_DNA"/>
</dbReference>
<dbReference type="AlphaFoldDB" id="A0A395IAX6"/>
<dbReference type="GeneID" id="37202312"/>
<dbReference type="OrthoDB" id="4493161at2759"/>
<feature type="region of interest" description="Disordered" evidence="1">
    <location>
        <begin position="108"/>
        <end position="159"/>
    </location>
</feature>
<reference evidence="2 3" key="1">
    <citation type="submission" date="2018-02" db="EMBL/GenBank/DDBJ databases">
        <title>The genomes of Aspergillus section Nigri reveals drivers in fungal speciation.</title>
        <authorList>
            <consortium name="DOE Joint Genome Institute"/>
            <person name="Vesth T.C."/>
            <person name="Nybo J."/>
            <person name="Theobald S."/>
            <person name="Brandl J."/>
            <person name="Frisvad J.C."/>
            <person name="Nielsen K.F."/>
            <person name="Lyhne E.K."/>
            <person name="Kogle M.E."/>
            <person name="Kuo A."/>
            <person name="Riley R."/>
            <person name="Clum A."/>
            <person name="Nolan M."/>
            <person name="Lipzen A."/>
            <person name="Salamov A."/>
            <person name="Henrissat B."/>
            <person name="Wiebenga A."/>
            <person name="De vries R.P."/>
            <person name="Grigoriev I.V."/>
            <person name="Mortensen U.H."/>
            <person name="Andersen M.R."/>
            <person name="Baker S.E."/>
        </authorList>
    </citation>
    <scope>NUCLEOTIDE SEQUENCE [LARGE SCALE GENOMIC DNA]</scope>
    <source>
        <strain evidence="2 3">CBS 101889</strain>
    </source>
</reference>
<dbReference type="VEuPathDB" id="FungiDB:BO97DRAFT_439880"/>
<organism evidence="2 3">
    <name type="scientific">Aspergillus homomorphus (strain CBS 101889)</name>
    <dbReference type="NCBI Taxonomy" id="1450537"/>
    <lineage>
        <taxon>Eukaryota</taxon>
        <taxon>Fungi</taxon>
        <taxon>Dikarya</taxon>
        <taxon>Ascomycota</taxon>
        <taxon>Pezizomycotina</taxon>
        <taxon>Eurotiomycetes</taxon>
        <taxon>Eurotiomycetidae</taxon>
        <taxon>Eurotiales</taxon>
        <taxon>Aspergillaceae</taxon>
        <taxon>Aspergillus</taxon>
        <taxon>Aspergillus subgen. Circumdati</taxon>
    </lineage>
</organism>
<name>A0A395IAX6_ASPHC</name>
<accession>A0A395IAX6</accession>
<proteinExistence type="predicted"/>
<feature type="compositionally biased region" description="Polar residues" evidence="1">
    <location>
        <begin position="119"/>
        <end position="129"/>
    </location>
</feature>
<dbReference type="Proteomes" id="UP000248961">
    <property type="component" value="Unassembled WGS sequence"/>
</dbReference>
<dbReference type="RefSeq" id="XP_025556123.1">
    <property type="nucleotide sequence ID" value="XM_025698023.1"/>
</dbReference>
<evidence type="ECO:0000256" key="1">
    <source>
        <dbReference type="SAM" id="MobiDB-lite"/>
    </source>
</evidence>
<feature type="compositionally biased region" description="Basic and acidic residues" evidence="1">
    <location>
        <begin position="149"/>
        <end position="159"/>
    </location>
</feature>
<evidence type="ECO:0000313" key="2">
    <source>
        <dbReference type="EMBL" id="RAL16969.1"/>
    </source>
</evidence>
<evidence type="ECO:0000313" key="3">
    <source>
        <dbReference type="Proteomes" id="UP000248961"/>
    </source>
</evidence>
<sequence>MLDRLPALLTERHHHLHRYLKVVQLLAHLKTTKKEQLTYTIENDQDRSSTCLPGLFCSPYLRYLELNSRRHALPHEFSHVSSAYTAGSDMAAASAIYYVCRRIQGVSSRSSPGPDLHHQPTSTNTTKPFRSSKLLGPPHYQQHMQKLSEGSKHRSESARRMVPPIRLLNPHPHHITYPAANAAMLSTLIQQVRDEARQRLGHAIDITMLTIPREIDSLASNHLMQMVIASNATFIDYRWVIRDIPRDTWLAYQQDTCAALRTSQALDCDLMNEVAVMLFVDHGLGGVLNLWAAEVGEYNIWTDAEGQHREDTAEDIRRALDEFINEGIIVPGEAQGVRAIIVSGDESDPEIEMLKQALCRVLPEDWRPLVQDQVDPLCVGAVGAARRAKM</sequence>
<protein>
    <submittedName>
        <fullName evidence="2">Uncharacterized protein</fullName>
    </submittedName>
</protein>
<gene>
    <name evidence="2" type="ORF">BO97DRAFT_439880</name>
</gene>
<keyword evidence="3" id="KW-1185">Reference proteome</keyword>